<dbReference type="HOGENOM" id="CLU_2882632_0_0_6"/>
<dbReference type="KEGG" id="pseo:OM33_05565"/>
<keyword evidence="3" id="KW-1185">Reference proteome</keyword>
<protein>
    <submittedName>
        <fullName evidence="2">Uncharacterized protein</fullName>
    </submittedName>
</protein>
<proteinExistence type="predicted"/>
<dbReference type="PROSITE" id="PS51257">
    <property type="entry name" value="PROKAR_LIPOPROTEIN"/>
    <property type="match status" value="1"/>
</dbReference>
<organism evidence="2 3">
    <name type="scientific">Pseudoalteromonas piratica</name>
    <dbReference type="NCBI Taxonomy" id="1348114"/>
    <lineage>
        <taxon>Bacteria</taxon>
        <taxon>Pseudomonadati</taxon>
        <taxon>Pseudomonadota</taxon>
        <taxon>Gammaproteobacteria</taxon>
        <taxon>Alteromonadales</taxon>
        <taxon>Pseudoalteromonadaceae</taxon>
        <taxon>Pseudoalteromonas</taxon>
    </lineage>
</organism>
<name>A0A0A7EFA8_9GAMM</name>
<accession>A0A0A7EFA8</accession>
<evidence type="ECO:0000313" key="3">
    <source>
        <dbReference type="Proteomes" id="UP000030341"/>
    </source>
</evidence>
<dbReference type="AlphaFoldDB" id="A0A0A7EFA8"/>
<dbReference type="Proteomes" id="UP000030341">
    <property type="component" value="Chromosome 1"/>
</dbReference>
<evidence type="ECO:0000256" key="1">
    <source>
        <dbReference type="SAM" id="Phobius"/>
    </source>
</evidence>
<gene>
    <name evidence="2" type="ORF">OM33_05565</name>
</gene>
<keyword evidence="1" id="KW-0812">Transmembrane</keyword>
<keyword evidence="1" id="KW-0472">Membrane</keyword>
<keyword evidence="1" id="KW-1133">Transmembrane helix</keyword>
<reference evidence="2 3" key="1">
    <citation type="submission" date="2014-11" db="EMBL/GenBank/DDBJ databases">
        <title>Complete Genome Sequence of Pseudoalteromonas sp. Strain OCN003 Isolated from Kaneohe Bay, Oahu, Hawaii.</title>
        <authorList>
            <person name="Beurmann S."/>
            <person name="Videau P."/>
            <person name="Ushijima B."/>
            <person name="Smith A.M."/>
            <person name="Aeby G.S."/>
            <person name="Callahan S.M."/>
            <person name="Belcaid M."/>
        </authorList>
    </citation>
    <scope>NUCLEOTIDE SEQUENCE [LARGE SCALE GENOMIC DNA]</scope>
    <source>
        <strain evidence="2 3">OCN003</strain>
    </source>
</reference>
<feature type="transmembrane region" description="Helical" evidence="1">
    <location>
        <begin position="12"/>
        <end position="31"/>
    </location>
</feature>
<dbReference type="EMBL" id="CP009888">
    <property type="protein sequence ID" value="AIY64667.1"/>
    <property type="molecule type" value="Genomic_DNA"/>
</dbReference>
<sequence>MTQRYSSLIVDLFFWLQAYLIMLFSCKNIALKTSIFVFYPKTTQHQQKNKQLILNENIAIDVK</sequence>
<evidence type="ECO:0000313" key="2">
    <source>
        <dbReference type="EMBL" id="AIY64667.1"/>
    </source>
</evidence>
<dbReference type="STRING" id="1348114.OM33_05565"/>